<protein>
    <submittedName>
        <fullName evidence="1">Uncharacterized protein</fullName>
    </submittedName>
</protein>
<organism evidence="1 2">
    <name type="scientific">Polarella glacialis</name>
    <name type="common">Dinoflagellate</name>
    <dbReference type="NCBI Taxonomy" id="89957"/>
    <lineage>
        <taxon>Eukaryota</taxon>
        <taxon>Sar</taxon>
        <taxon>Alveolata</taxon>
        <taxon>Dinophyceae</taxon>
        <taxon>Suessiales</taxon>
        <taxon>Suessiaceae</taxon>
        <taxon>Polarella</taxon>
    </lineage>
</organism>
<evidence type="ECO:0000313" key="1">
    <source>
        <dbReference type="EMBL" id="CAE8584196.1"/>
    </source>
</evidence>
<reference evidence="1" key="1">
    <citation type="submission" date="2021-02" db="EMBL/GenBank/DDBJ databases">
        <authorList>
            <person name="Dougan E. K."/>
            <person name="Rhodes N."/>
            <person name="Thang M."/>
            <person name="Chan C."/>
        </authorList>
    </citation>
    <scope>NUCLEOTIDE SEQUENCE</scope>
</reference>
<keyword evidence="2" id="KW-1185">Reference proteome</keyword>
<dbReference type="EMBL" id="CAJNNV010001045">
    <property type="protein sequence ID" value="CAE8584196.1"/>
    <property type="molecule type" value="Genomic_DNA"/>
</dbReference>
<proteinExistence type="predicted"/>
<gene>
    <name evidence="1" type="ORF">PGLA1383_LOCUS3134</name>
</gene>
<dbReference type="Proteomes" id="UP000654075">
    <property type="component" value="Unassembled WGS sequence"/>
</dbReference>
<comment type="caution">
    <text evidence="1">The sequence shown here is derived from an EMBL/GenBank/DDBJ whole genome shotgun (WGS) entry which is preliminary data.</text>
</comment>
<dbReference type="AlphaFoldDB" id="A0A813DBP1"/>
<evidence type="ECO:0000313" key="2">
    <source>
        <dbReference type="Proteomes" id="UP000654075"/>
    </source>
</evidence>
<sequence>MTYEAHKLADRDTANLCQAQGFRLIPMVVETLGGWEPAAQTFFKVLARSTAERTGVPDSVAVNQFYQYLGIRLQRANARSILTRSVASANRPASTTLAANSRSEAALLLAAASAAS</sequence>
<accession>A0A813DBP1</accession>
<name>A0A813DBP1_POLGL</name>